<dbReference type="RefSeq" id="WP_166718849.1">
    <property type="nucleotide sequence ID" value="NZ_VWXC01000001.1"/>
</dbReference>
<organism evidence="1 2">
    <name type="scientific">Candidatus Pantoea communis</name>
    <dbReference type="NCBI Taxonomy" id="2608354"/>
    <lineage>
        <taxon>Bacteria</taxon>
        <taxon>Pseudomonadati</taxon>
        <taxon>Pseudomonadota</taxon>
        <taxon>Gammaproteobacteria</taxon>
        <taxon>Enterobacterales</taxon>
        <taxon>Erwiniaceae</taxon>
        <taxon>Pantoea</taxon>
    </lineage>
</organism>
<keyword evidence="2" id="KW-1185">Reference proteome</keyword>
<comment type="caution">
    <text evidence="1">The sequence shown here is derived from an EMBL/GenBank/DDBJ whole genome shotgun (WGS) entry which is preliminary data.</text>
</comment>
<name>A0ABX0RKJ3_9GAMM</name>
<evidence type="ECO:0000313" key="2">
    <source>
        <dbReference type="Proteomes" id="UP001515780"/>
    </source>
</evidence>
<dbReference type="Proteomes" id="UP001515780">
    <property type="component" value="Unassembled WGS sequence"/>
</dbReference>
<accession>A0ABX0RKJ3</accession>
<dbReference type="EMBL" id="VWXC01000001">
    <property type="protein sequence ID" value="NIG17312.1"/>
    <property type="molecule type" value="Genomic_DNA"/>
</dbReference>
<gene>
    <name evidence="1" type="ORF">F3J37_01295</name>
</gene>
<proteinExistence type="predicted"/>
<reference evidence="1 2" key="1">
    <citation type="journal article" date="2019" name="bioRxiv">
        <title>Bacteria contribute to plant secondary compound degradation in a generalist herbivore system.</title>
        <authorList>
            <person name="Francoeur C.B."/>
            <person name="Khadempour L."/>
            <person name="Moreira-Soto R.D."/>
            <person name="Gotting K."/>
            <person name="Book A.J."/>
            <person name="Pinto-Tomas A.A."/>
            <person name="Keefover-Ring K."/>
            <person name="Currie C.R."/>
        </authorList>
    </citation>
    <scope>NUCLEOTIDE SEQUENCE [LARGE SCALE GENOMIC DNA]</scope>
    <source>
        <strain evidence="1">Al-1710</strain>
    </source>
</reference>
<protein>
    <submittedName>
        <fullName evidence="1">DUF3018 family protein</fullName>
    </submittedName>
</protein>
<dbReference type="InterPro" id="IPR021558">
    <property type="entry name" value="MazE-like"/>
</dbReference>
<evidence type="ECO:0000313" key="1">
    <source>
        <dbReference type="EMBL" id="NIG17312.1"/>
    </source>
</evidence>
<sequence>MQSTSRVQKHRDAMRKAGMRPIQIWVPDTRRADFVETCRRQALNIAKAENDPELDSLLERSLNEIEGWDW</sequence>
<dbReference type="Pfam" id="PF11455">
    <property type="entry name" value="MazE-like"/>
    <property type="match status" value="1"/>
</dbReference>